<dbReference type="EMBL" id="CP104377">
    <property type="protein sequence ID" value="UXC20079.1"/>
    <property type="molecule type" value="Genomic_DNA"/>
</dbReference>
<dbReference type="Pfam" id="PF01019">
    <property type="entry name" value="G_glu_transpept"/>
    <property type="match status" value="1"/>
</dbReference>
<name>A0ABY6A3G9_9BURK</name>
<dbReference type="Proteomes" id="UP001058290">
    <property type="component" value="Chromosome"/>
</dbReference>
<dbReference type="InterPro" id="IPR029055">
    <property type="entry name" value="Ntn_hydrolases_N"/>
</dbReference>
<dbReference type="PRINTS" id="PR01210">
    <property type="entry name" value="GGTRANSPTASE"/>
</dbReference>
<feature type="region of interest" description="Disordered" evidence="5">
    <location>
        <begin position="48"/>
        <end position="68"/>
    </location>
</feature>
<dbReference type="Gene3D" id="1.10.246.130">
    <property type="match status" value="1"/>
</dbReference>
<keyword evidence="3" id="KW-0378">Hydrolase</keyword>
<evidence type="ECO:0000313" key="6">
    <source>
        <dbReference type="EMBL" id="UXC20079.1"/>
    </source>
</evidence>
<evidence type="ECO:0000256" key="1">
    <source>
        <dbReference type="ARBA" id="ARBA00009381"/>
    </source>
</evidence>
<evidence type="ECO:0000256" key="3">
    <source>
        <dbReference type="ARBA" id="ARBA00022801"/>
    </source>
</evidence>
<gene>
    <name evidence="6" type="ORF">N4T19_08220</name>
</gene>
<evidence type="ECO:0000256" key="2">
    <source>
        <dbReference type="ARBA" id="ARBA00022679"/>
    </source>
</evidence>
<dbReference type="PANTHER" id="PTHR43199:SF1">
    <property type="entry name" value="GLUTATHIONE HYDROLASE PROENZYME"/>
    <property type="match status" value="1"/>
</dbReference>
<organism evidence="6 7">
    <name type="scientific">Comamonas squillarum</name>
    <dbReference type="NCBI Taxonomy" id="2977320"/>
    <lineage>
        <taxon>Bacteria</taxon>
        <taxon>Pseudomonadati</taxon>
        <taxon>Pseudomonadota</taxon>
        <taxon>Betaproteobacteria</taxon>
        <taxon>Burkholderiales</taxon>
        <taxon>Comamonadaceae</taxon>
        <taxon>Comamonas</taxon>
    </lineage>
</organism>
<dbReference type="PANTHER" id="PTHR43199">
    <property type="entry name" value="GLUTATHIONE HYDROLASE"/>
    <property type="match status" value="1"/>
</dbReference>
<keyword evidence="7" id="KW-1185">Reference proteome</keyword>
<dbReference type="Gene3D" id="3.60.20.40">
    <property type="match status" value="1"/>
</dbReference>
<comment type="similarity">
    <text evidence="1">Belongs to the gamma-glutamyltransferase family.</text>
</comment>
<dbReference type="InterPro" id="IPR043137">
    <property type="entry name" value="GGT_ssub_C"/>
</dbReference>
<dbReference type="SUPFAM" id="SSF56235">
    <property type="entry name" value="N-terminal nucleophile aminohydrolases (Ntn hydrolases)"/>
    <property type="match status" value="1"/>
</dbReference>
<accession>A0ABY6A3G9</accession>
<keyword evidence="4" id="KW-0865">Zymogen</keyword>
<dbReference type="RefSeq" id="WP_260719882.1">
    <property type="nucleotide sequence ID" value="NZ_CP104377.1"/>
</dbReference>
<protein>
    <submittedName>
        <fullName evidence="6">Gamma-glutamyltransferase family protein</fullName>
    </submittedName>
</protein>
<evidence type="ECO:0000256" key="4">
    <source>
        <dbReference type="ARBA" id="ARBA00023145"/>
    </source>
</evidence>
<sequence length="641" mass="67627">MPRLSPGSHTRHPHLPPTRAAISRWSLSLAAVATAALLAACSSQPKLQYQPPAASDQPEGSSGWTDKPGWATEQYAVAAANPLATDAGYQVLQAGGSAIDAAIAVQLVLGLVEPQSSGIGGGAFLLHAQGSQVEAYDGREVAPMAADENLFMRDGKPMAFHDAVVGGRSVGVPGAIRMLEMAHKEHGKLPWASLFEPAIRLATDGFKVSARLNALTAQEKFLGQDPVASGYFLDANGKPWPVGHLLKNPEYAAVLQGIAQHGSKALLEGPVAEAIVRKVQGHASNPGKLSLADLAAYQPLKRQALCSDYSPSAAGAPASQPASTRSYRLCGFPPPSSGGIAVAQILGILANTPAGQMGLGADGLPSADWLHLYAEASRLAFADRNQYVADPAFVGAPAGDWSSMLRPDYLAQRARLIGARSMQQAQPGRPGSVQMAYASQPYQQEYGTSHISIVDRYGNAIAMTTTIEDQFGSRQMVNTGRGLAGGFLLNNELTDFSLAPRDAQGQPIANRVEPGKRPRSSMAPTLVFDKATDRLVISAGSPGGAWIIHYTTKTLYGMLNWGLMPQQAINLPNFGSLNGPTVLEEKRFPAATVQSLQARGAEVKEQNLTSGLQAISRGEAHGKSWWFGGADPRREGIVMGQ</sequence>
<reference evidence="6" key="1">
    <citation type="submission" date="2022-09" db="EMBL/GenBank/DDBJ databases">
        <title>Bacterial diversity in gut of crayfish and pufferfish.</title>
        <authorList>
            <person name="Huang Y."/>
        </authorList>
    </citation>
    <scope>NUCLEOTIDE SEQUENCE</scope>
    <source>
        <strain evidence="6">PR12</strain>
    </source>
</reference>
<evidence type="ECO:0000313" key="7">
    <source>
        <dbReference type="Proteomes" id="UP001058290"/>
    </source>
</evidence>
<evidence type="ECO:0000256" key="5">
    <source>
        <dbReference type="SAM" id="MobiDB-lite"/>
    </source>
</evidence>
<proteinExistence type="inferred from homology"/>
<keyword evidence="2" id="KW-0808">Transferase</keyword>
<dbReference type="InterPro" id="IPR043138">
    <property type="entry name" value="GGT_lsub"/>
</dbReference>
<dbReference type="InterPro" id="IPR051792">
    <property type="entry name" value="GGT_bact"/>
</dbReference>